<protein>
    <submittedName>
        <fullName evidence="3">GAF domain-containing protein</fullName>
    </submittedName>
</protein>
<dbReference type="Proteomes" id="UP000240542">
    <property type="component" value="Unassembled WGS sequence"/>
</dbReference>
<keyword evidence="1" id="KW-0238">DNA-binding</keyword>
<feature type="domain" description="OmpR/PhoB-type" evidence="2">
    <location>
        <begin position="327"/>
        <end position="392"/>
    </location>
</feature>
<dbReference type="GO" id="GO:0000160">
    <property type="term" value="P:phosphorelay signal transduction system"/>
    <property type="evidence" value="ECO:0007669"/>
    <property type="project" value="InterPro"/>
</dbReference>
<evidence type="ECO:0000256" key="1">
    <source>
        <dbReference type="ARBA" id="ARBA00023125"/>
    </source>
</evidence>
<accession>A0A2P8DIZ2</accession>
<proteinExistence type="predicted"/>
<name>A0A2P8DIZ2_9ACTN</name>
<dbReference type="OrthoDB" id="3928741at2"/>
<comment type="caution">
    <text evidence="3">The sequence shown here is derived from an EMBL/GenBank/DDBJ whole genome shotgun (WGS) entry which is preliminary data.</text>
</comment>
<dbReference type="Pfam" id="PF01590">
    <property type="entry name" value="GAF"/>
    <property type="match status" value="1"/>
</dbReference>
<evidence type="ECO:0000313" key="4">
    <source>
        <dbReference type="Proteomes" id="UP000240542"/>
    </source>
</evidence>
<dbReference type="SMART" id="SM00862">
    <property type="entry name" value="Trans_reg_C"/>
    <property type="match status" value="1"/>
</dbReference>
<dbReference type="InterPro" id="IPR029016">
    <property type="entry name" value="GAF-like_dom_sf"/>
</dbReference>
<dbReference type="EMBL" id="PYGA01000009">
    <property type="protein sequence ID" value="PSK97196.1"/>
    <property type="molecule type" value="Genomic_DNA"/>
</dbReference>
<evidence type="ECO:0000313" key="3">
    <source>
        <dbReference type="EMBL" id="PSK97196.1"/>
    </source>
</evidence>
<dbReference type="RefSeq" id="WP_106583583.1">
    <property type="nucleotide sequence ID" value="NZ_PYGA01000009.1"/>
</dbReference>
<dbReference type="InterPro" id="IPR003018">
    <property type="entry name" value="GAF"/>
</dbReference>
<dbReference type="Gene3D" id="3.30.450.40">
    <property type="match status" value="1"/>
</dbReference>
<sequence>MMDTRLDTAVPAGADPAQYARLLHRVHEAAVTGAAPPARPRTVIGDSWLRMRARRIDPDGRTPGPVLSSADLARCREDSPLAGVLPMLRHALTAVAEDAGHMMVIADDRARILWRDGPGHVRRLGDRLGFVEGSSWDENDVGTNAIGTALVVRRPTQVYSAEHYVRGHHSWTCACAPVHDPRDGTLLGAVDVSGPLSSNHPSTLALVGAVATLAESHLRGLHHAHLEELRVVAAPMLAGMREQALVVDSAGWTAAAVRMAPVRRLLLPEQLDAGVAWLPSLGECRFEPLPGGWLVRPLSVETAGAAVATLDVARPAALSLRVVGPSGEWSHRLSPRHAELLYVLAAHREGRSAAQLSQDLFGGAARTVTVRAEMSRLRRHLGGVIASRPYRFADGVEVRVVGPPVPGDLLPHSGSPEIRRLRCAGLPAG</sequence>
<dbReference type="GO" id="GO:0006355">
    <property type="term" value="P:regulation of DNA-templated transcription"/>
    <property type="evidence" value="ECO:0007669"/>
    <property type="project" value="InterPro"/>
</dbReference>
<evidence type="ECO:0000259" key="2">
    <source>
        <dbReference type="SMART" id="SM00862"/>
    </source>
</evidence>
<gene>
    <name evidence="3" type="ORF">CLV63_109200</name>
</gene>
<dbReference type="AlphaFoldDB" id="A0A2P8DIZ2"/>
<reference evidence="3 4" key="1">
    <citation type="submission" date="2018-03" db="EMBL/GenBank/DDBJ databases">
        <title>Genomic Encyclopedia of Archaeal and Bacterial Type Strains, Phase II (KMG-II): from individual species to whole genera.</title>
        <authorList>
            <person name="Goeker M."/>
        </authorList>
    </citation>
    <scope>NUCLEOTIDE SEQUENCE [LARGE SCALE GENOMIC DNA]</scope>
    <source>
        <strain evidence="3 4">DSM 45312</strain>
    </source>
</reference>
<keyword evidence="4" id="KW-1185">Reference proteome</keyword>
<organism evidence="3 4">
    <name type="scientific">Murinocardiopsis flavida</name>
    <dbReference type="NCBI Taxonomy" id="645275"/>
    <lineage>
        <taxon>Bacteria</taxon>
        <taxon>Bacillati</taxon>
        <taxon>Actinomycetota</taxon>
        <taxon>Actinomycetes</taxon>
        <taxon>Streptosporangiales</taxon>
        <taxon>Nocardiopsidaceae</taxon>
        <taxon>Murinocardiopsis</taxon>
    </lineage>
</organism>
<dbReference type="GO" id="GO:0003677">
    <property type="term" value="F:DNA binding"/>
    <property type="evidence" value="ECO:0007669"/>
    <property type="project" value="UniProtKB-KW"/>
</dbReference>
<dbReference type="InterPro" id="IPR001867">
    <property type="entry name" value="OmpR/PhoB-type_DNA-bd"/>
</dbReference>